<name>A0A562JL16_9FIRM</name>
<evidence type="ECO:0000256" key="5">
    <source>
        <dbReference type="ARBA" id="ARBA00023136"/>
    </source>
</evidence>
<proteinExistence type="predicted"/>
<dbReference type="PANTHER" id="PTHR30250:SF21">
    <property type="entry name" value="LIPID II FLIPPASE MURJ"/>
    <property type="match status" value="1"/>
</dbReference>
<evidence type="ECO:0000313" key="8">
    <source>
        <dbReference type="Proteomes" id="UP000315343"/>
    </source>
</evidence>
<keyword evidence="3 6" id="KW-0812">Transmembrane</keyword>
<feature type="transmembrane region" description="Helical" evidence="6">
    <location>
        <begin position="151"/>
        <end position="172"/>
    </location>
</feature>
<comment type="subcellular location">
    <subcellularLocation>
        <location evidence="1">Cell membrane</location>
        <topology evidence="1">Multi-pass membrane protein</topology>
    </subcellularLocation>
</comment>
<evidence type="ECO:0000256" key="6">
    <source>
        <dbReference type="SAM" id="Phobius"/>
    </source>
</evidence>
<evidence type="ECO:0000313" key="7">
    <source>
        <dbReference type="EMBL" id="TWH83870.1"/>
    </source>
</evidence>
<evidence type="ECO:0000256" key="3">
    <source>
        <dbReference type="ARBA" id="ARBA00022692"/>
    </source>
</evidence>
<organism evidence="7 8">
    <name type="scientific">Sedimentibacter saalensis</name>
    <dbReference type="NCBI Taxonomy" id="130788"/>
    <lineage>
        <taxon>Bacteria</taxon>
        <taxon>Bacillati</taxon>
        <taxon>Bacillota</taxon>
        <taxon>Tissierellia</taxon>
        <taxon>Sedimentibacter</taxon>
    </lineage>
</organism>
<evidence type="ECO:0000256" key="2">
    <source>
        <dbReference type="ARBA" id="ARBA00022475"/>
    </source>
</evidence>
<feature type="transmembrane region" description="Helical" evidence="6">
    <location>
        <begin position="184"/>
        <end position="207"/>
    </location>
</feature>
<keyword evidence="4 6" id="KW-1133">Transmembrane helix</keyword>
<feature type="transmembrane region" description="Helical" evidence="6">
    <location>
        <begin position="491"/>
        <end position="511"/>
    </location>
</feature>
<comment type="caution">
    <text evidence="7">The sequence shown here is derived from an EMBL/GenBank/DDBJ whole genome shotgun (WGS) entry which is preliminary data.</text>
</comment>
<dbReference type="OrthoDB" id="9775950at2"/>
<feature type="transmembrane region" description="Helical" evidence="6">
    <location>
        <begin position="422"/>
        <end position="442"/>
    </location>
</feature>
<dbReference type="PANTHER" id="PTHR30250">
    <property type="entry name" value="PST FAMILY PREDICTED COLANIC ACID TRANSPORTER"/>
    <property type="match status" value="1"/>
</dbReference>
<feature type="transmembrane region" description="Helical" evidence="6">
    <location>
        <begin position="462"/>
        <end position="479"/>
    </location>
</feature>
<feature type="transmembrane region" description="Helical" evidence="6">
    <location>
        <begin position="328"/>
        <end position="352"/>
    </location>
</feature>
<evidence type="ECO:0000256" key="1">
    <source>
        <dbReference type="ARBA" id="ARBA00004651"/>
    </source>
</evidence>
<dbReference type="InterPro" id="IPR024923">
    <property type="entry name" value="PG_synth_SpoVB"/>
</dbReference>
<evidence type="ECO:0000256" key="4">
    <source>
        <dbReference type="ARBA" id="ARBA00022989"/>
    </source>
</evidence>
<dbReference type="EMBL" id="VLKH01000001">
    <property type="protein sequence ID" value="TWH83870.1"/>
    <property type="molecule type" value="Genomic_DNA"/>
</dbReference>
<dbReference type="GO" id="GO:0005886">
    <property type="term" value="C:plasma membrane"/>
    <property type="evidence" value="ECO:0007669"/>
    <property type="project" value="UniProtKB-SubCell"/>
</dbReference>
<accession>A0A562JL16</accession>
<protein>
    <submittedName>
        <fullName evidence="7">Stage V sporulation protein B</fullName>
    </submittedName>
</protein>
<sequence length="531" mass="57160">MSKENFVKGAAILSVAGLLVKILGAVYRIPLTNLIGTEGIGYYQPAYNIYNLLLVVSLSGFPTAIAKMVSEKRALQNYEGAYQVYKVSRWGLFLIGLVSSVVVLVFARSLVTFLGFPGSYYSMIALVPALFAVPLLSAYRGFFQGSQNMMPIALSQIIEQVFRVSVGLYLAYTLVGRGLEEAAAGATFGASAGGLAALVLIYVMFFLSRKSIKEEIKLSSNNKQEPVWNVVKGLLYIAVPITIGASIAPLMGMIDSYIVSNRLGAIGYTSLEIVDMYGELSGTAQTLINFPQVFSTAVAMSLVPVITETFTRKQYEKLNDTANAGVKISMIIGLPCGIGLFMLAEPIIALLYPSIGPAKHASSGALLEIMAISVIFLTLVQSFTAILQSVNKQFHPVKNLAVGLVVKVVFSYILIGMPSINIRGAAISTTISYLVVALLNWWDINRSTKIKISLIKVSARPLLSAAAMAAAVSISFRILRSVLGSQNLATLGSIGAAVVVYVVFLFLTGAITKEDLELIPKGEKLRRFVRK</sequence>
<feature type="transmembrane region" description="Helical" evidence="6">
    <location>
        <begin position="287"/>
        <end position="307"/>
    </location>
</feature>
<dbReference type="AlphaFoldDB" id="A0A562JL16"/>
<dbReference type="InterPro" id="IPR002797">
    <property type="entry name" value="Polysacc_synth"/>
</dbReference>
<dbReference type="Proteomes" id="UP000315343">
    <property type="component" value="Unassembled WGS sequence"/>
</dbReference>
<dbReference type="Pfam" id="PF01943">
    <property type="entry name" value="Polysacc_synt"/>
    <property type="match status" value="1"/>
</dbReference>
<feature type="transmembrane region" description="Helical" evidence="6">
    <location>
        <begin position="48"/>
        <end position="69"/>
    </location>
</feature>
<reference evidence="7 8" key="1">
    <citation type="submission" date="2019-07" db="EMBL/GenBank/DDBJ databases">
        <title>Genomic Encyclopedia of Type Strains, Phase I: the one thousand microbial genomes (KMG-I) project.</title>
        <authorList>
            <person name="Kyrpides N."/>
        </authorList>
    </citation>
    <scope>NUCLEOTIDE SEQUENCE [LARGE SCALE GENOMIC DNA]</scope>
    <source>
        <strain evidence="7 8">DSM 13558</strain>
    </source>
</reference>
<dbReference type="CDD" id="cd13124">
    <property type="entry name" value="MATE_SpoVB_like"/>
    <property type="match status" value="1"/>
</dbReference>
<dbReference type="RefSeq" id="WP_145079433.1">
    <property type="nucleotide sequence ID" value="NZ_DAMBUX010000006.1"/>
</dbReference>
<feature type="transmembrane region" description="Helical" evidence="6">
    <location>
        <begin position="233"/>
        <end position="254"/>
    </location>
</feature>
<keyword evidence="2" id="KW-1003">Cell membrane</keyword>
<keyword evidence="8" id="KW-1185">Reference proteome</keyword>
<dbReference type="InterPro" id="IPR050833">
    <property type="entry name" value="Poly_Biosynth_Transport"/>
</dbReference>
<feature type="transmembrane region" description="Helical" evidence="6">
    <location>
        <begin position="364"/>
        <end position="387"/>
    </location>
</feature>
<feature type="transmembrane region" description="Helical" evidence="6">
    <location>
        <begin position="90"/>
        <end position="114"/>
    </location>
</feature>
<keyword evidence="5 6" id="KW-0472">Membrane</keyword>
<dbReference type="PIRSF" id="PIRSF038958">
    <property type="entry name" value="PG_synth_SpoVB"/>
    <property type="match status" value="1"/>
</dbReference>
<gene>
    <name evidence="7" type="ORF">LY60_00487</name>
</gene>
<feature type="transmembrane region" description="Helical" evidence="6">
    <location>
        <begin position="399"/>
        <end position="416"/>
    </location>
</feature>
<feature type="transmembrane region" description="Helical" evidence="6">
    <location>
        <begin position="120"/>
        <end position="139"/>
    </location>
</feature>